<dbReference type="PANTHER" id="PTHR22883:SF23">
    <property type="entry name" value="PALMITOYLTRANSFERASE ZDHHC6"/>
    <property type="match status" value="1"/>
</dbReference>
<evidence type="ECO:0000259" key="13">
    <source>
        <dbReference type="Pfam" id="PF01529"/>
    </source>
</evidence>
<feature type="transmembrane region" description="Helical" evidence="11">
    <location>
        <begin position="94"/>
        <end position="113"/>
    </location>
</feature>
<comment type="domain">
    <text evidence="11">The DHHC domain is required for palmitoyltransferase activity.</text>
</comment>
<dbReference type="InParanoid" id="A0A0H2S7W5"/>
<evidence type="ECO:0000256" key="10">
    <source>
        <dbReference type="ARBA" id="ARBA00048048"/>
    </source>
</evidence>
<gene>
    <name evidence="14" type="ORF">SCHPADRAFT_936779</name>
</gene>
<evidence type="ECO:0000256" key="6">
    <source>
        <dbReference type="ARBA" id="ARBA00023139"/>
    </source>
</evidence>
<evidence type="ECO:0000256" key="3">
    <source>
        <dbReference type="ARBA" id="ARBA00022692"/>
    </source>
</evidence>
<dbReference type="InterPro" id="IPR001594">
    <property type="entry name" value="Palmitoyltrfase_DHHC"/>
</dbReference>
<dbReference type="Proteomes" id="UP000053477">
    <property type="component" value="Unassembled WGS sequence"/>
</dbReference>
<dbReference type="PROSITE" id="PS50216">
    <property type="entry name" value="DHHC"/>
    <property type="match status" value="1"/>
</dbReference>
<keyword evidence="4 11" id="KW-1133">Transmembrane helix</keyword>
<proteinExistence type="inferred from homology"/>
<dbReference type="EC" id="2.3.1.225" evidence="11"/>
<evidence type="ECO:0000313" key="14">
    <source>
        <dbReference type="EMBL" id="KLO17758.1"/>
    </source>
</evidence>
<evidence type="ECO:0000256" key="12">
    <source>
        <dbReference type="SAM" id="MobiDB-lite"/>
    </source>
</evidence>
<evidence type="ECO:0000256" key="11">
    <source>
        <dbReference type="RuleBase" id="RU079119"/>
    </source>
</evidence>
<dbReference type="GO" id="GO:0016020">
    <property type="term" value="C:membrane"/>
    <property type="evidence" value="ECO:0007669"/>
    <property type="project" value="UniProtKB-SubCell"/>
</dbReference>
<feature type="transmembrane region" description="Helical" evidence="11">
    <location>
        <begin position="57"/>
        <end position="74"/>
    </location>
</feature>
<keyword evidence="5 11" id="KW-0472">Membrane</keyword>
<evidence type="ECO:0000256" key="1">
    <source>
        <dbReference type="ARBA" id="ARBA00004141"/>
    </source>
</evidence>
<dbReference type="GO" id="GO:0005783">
    <property type="term" value="C:endoplasmic reticulum"/>
    <property type="evidence" value="ECO:0007669"/>
    <property type="project" value="TreeGrafter"/>
</dbReference>
<keyword evidence="8 11" id="KW-0012">Acyltransferase</keyword>
<keyword evidence="7" id="KW-0449">Lipoprotein</keyword>
<dbReference type="Pfam" id="PF01529">
    <property type="entry name" value="DHHC"/>
    <property type="match status" value="1"/>
</dbReference>
<evidence type="ECO:0000256" key="8">
    <source>
        <dbReference type="ARBA" id="ARBA00023315"/>
    </source>
</evidence>
<dbReference type="GO" id="GO:0019706">
    <property type="term" value="F:protein-cysteine S-palmitoyltransferase activity"/>
    <property type="evidence" value="ECO:0007669"/>
    <property type="project" value="UniProtKB-EC"/>
</dbReference>
<feature type="transmembrane region" description="Helical" evidence="11">
    <location>
        <begin position="288"/>
        <end position="308"/>
    </location>
</feature>
<keyword evidence="15" id="KW-1185">Reference proteome</keyword>
<dbReference type="AlphaFoldDB" id="A0A0H2S7W5"/>
<keyword evidence="2 11" id="KW-0808">Transferase</keyword>
<comment type="similarity">
    <text evidence="9">Belongs to the DHHC palmitoyltransferase family. PFA5 subfamily.</text>
</comment>
<dbReference type="PANTHER" id="PTHR22883">
    <property type="entry name" value="ZINC FINGER DHHC DOMAIN CONTAINING PROTEIN"/>
    <property type="match status" value="1"/>
</dbReference>
<dbReference type="OrthoDB" id="1436450at2759"/>
<feature type="domain" description="Palmitoyltransferase DHHC" evidence="13">
    <location>
        <begin position="242"/>
        <end position="360"/>
    </location>
</feature>
<reference evidence="14 15" key="1">
    <citation type="submission" date="2015-04" db="EMBL/GenBank/DDBJ databases">
        <title>Complete genome sequence of Schizopora paradoxa KUC8140, a cosmopolitan wood degrader in East Asia.</title>
        <authorList>
            <consortium name="DOE Joint Genome Institute"/>
            <person name="Min B."/>
            <person name="Park H."/>
            <person name="Jang Y."/>
            <person name="Kim J.-J."/>
            <person name="Kim K.H."/>
            <person name="Pangilinan J."/>
            <person name="Lipzen A."/>
            <person name="Riley R."/>
            <person name="Grigoriev I.V."/>
            <person name="Spatafora J.W."/>
            <person name="Choi I.-G."/>
        </authorList>
    </citation>
    <scope>NUCLEOTIDE SEQUENCE [LARGE SCALE GENOMIC DNA]</scope>
    <source>
        <strain evidence="14 15">KUC8140</strain>
    </source>
</reference>
<protein>
    <recommendedName>
        <fullName evidence="11">Palmitoyltransferase</fullName>
        <ecNumber evidence="11">2.3.1.225</ecNumber>
    </recommendedName>
</protein>
<keyword evidence="6" id="KW-0564">Palmitate</keyword>
<accession>A0A0H2S7W5</accession>
<comment type="subcellular location">
    <subcellularLocation>
        <location evidence="1">Membrane</location>
        <topology evidence="1">Multi-pass membrane protein</topology>
    </subcellularLocation>
</comment>
<dbReference type="STRING" id="27342.A0A0H2S7W5"/>
<keyword evidence="3 11" id="KW-0812">Transmembrane</keyword>
<evidence type="ECO:0000256" key="7">
    <source>
        <dbReference type="ARBA" id="ARBA00023288"/>
    </source>
</evidence>
<feature type="region of interest" description="Disordered" evidence="12">
    <location>
        <begin position="1"/>
        <end position="23"/>
    </location>
</feature>
<dbReference type="EMBL" id="KQ085901">
    <property type="protein sequence ID" value="KLO17758.1"/>
    <property type="molecule type" value="Genomic_DNA"/>
</dbReference>
<evidence type="ECO:0000256" key="2">
    <source>
        <dbReference type="ARBA" id="ARBA00022679"/>
    </source>
</evidence>
<name>A0A0H2S7W5_9AGAM</name>
<organism evidence="14 15">
    <name type="scientific">Schizopora paradoxa</name>
    <dbReference type="NCBI Taxonomy" id="27342"/>
    <lineage>
        <taxon>Eukaryota</taxon>
        <taxon>Fungi</taxon>
        <taxon>Dikarya</taxon>
        <taxon>Basidiomycota</taxon>
        <taxon>Agaricomycotina</taxon>
        <taxon>Agaricomycetes</taxon>
        <taxon>Hymenochaetales</taxon>
        <taxon>Schizoporaceae</taxon>
        <taxon>Schizopora</taxon>
    </lineage>
</organism>
<sequence>MREGKKNNAADNDNARNDDGSRRWEDKQCCGFVETMERRRELRFAGNKPRPWLERKFMVGIVFAIVGYTWYVYIGRLCVPMIKRRNDALGDRAMGIAFLTVYCFLGLMFLWSYTKLILTPPGFARDYADLLEKQTLPTTSSQAHGGIGGERYELIPPSAAPSTSRHATAERYITIQPGINNTNIPHPPATTPSIDADPKLSPLPPRPAHLPMHQVHTQNAKPTDRVDVLARLPPTRPILLPEHRVCKIEHHVKPMRTHHCRICGTCVLMMDHHCPWIGQCVGAFNYKFFGIFLFWSSLYALWVLSTLVGSIARNSNNSGFSVDPQHVVVIALSGILSLFCVMMLIAHIYMTLQNTTSIESLGMRDMREDEKEILAELAPMCSSRNVFTRRRQIMREWDKEWGKPRTEMNIWWLGSKKANWEHRMGKSKLGWILPIGASLGDGLTFPVNPRFDKDGRYRRRSEWPAELQ</sequence>
<evidence type="ECO:0000256" key="5">
    <source>
        <dbReference type="ARBA" id="ARBA00023136"/>
    </source>
</evidence>
<comment type="catalytic activity">
    <reaction evidence="10 11">
        <text>L-cysteinyl-[protein] + hexadecanoyl-CoA = S-hexadecanoyl-L-cysteinyl-[protein] + CoA</text>
        <dbReference type="Rhea" id="RHEA:36683"/>
        <dbReference type="Rhea" id="RHEA-COMP:10131"/>
        <dbReference type="Rhea" id="RHEA-COMP:11032"/>
        <dbReference type="ChEBI" id="CHEBI:29950"/>
        <dbReference type="ChEBI" id="CHEBI:57287"/>
        <dbReference type="ChEBI" id="CHEBI:57379"/>
        <dbReference type="ChEBI" id="CHEBI:74151"/>
        <dbReference type="EC" id="2.3.1.225"/>
    </reaction>
</comment>
<dbReference type="GO" id="GO:0005794">
    <property type="term" value="C:Golgi apparatus"/>
    <property type="evidence" value="ECO:0007669"/>
    <property type="project" value="TreeGrafter"/>
</dbReference>
<evidence type="ECO:0000313" key="15">
    <source>
        <dbReference type="Proteomes" id="UP000053477"/>
    </source>
</evidence>
<evidence type="ECO:0000256" key="9">
    <source>
        <dbReference type="ARBA" id="ARBA00038298"/>
    </source>
</evidence>
<feature type="transmembrane region" description="Helical" evidence="11">
    <location>
        <begin position="328"/>
        <end position="350"/>
    </location>
</feature>
<dbReference type="GO" id="GO:0006612">
    <property type="term" value="P:protein targeting to membrane"/>
    <property type="evidence" value="ECO:0007669"/>
    <property type="project" value="TreeGrafter"/>
</dbReference>
<evidence type="ECO:0000256" key="4">
    <source>
        <dbReference type="ARBA" id="ARBA00022989"/>
    </source>
</evidence>
<dbReference type="InterPro" id="IPR039859">
    <property type="entry name" value="PFA4/ZDH16/20/ERF2-like"/>
</dbReference>